<keyword evidence="1" id="KW-0812">Transmembrane</keyword>
<dbReference type="AlphaFoldDB" id="A0A2G3PQ99"/>
<evidence type="ECO:0000313" key="2">
    <source>
        <dbReference type="EMBL" id="PHV68017.1"/>
    </source>
</evidence>
<dbReference type="EMBL" id="PEBD01000004">
    <property type="protein sequence ID" value="PHV68017.1"/>
    <property type="molecule type" value="Genomic_DNA"/>
</dbReference>
<dbReference type="PANTHER" id="PTHR35007">
    <property type="entry name" value="INTEGRAL MEMBRANE PROTEIN-RELATED"/>
    <property type="match status" value="1"/>
</dbReference>
<evidence type="ECO:0000313" key="3">
    <source>
        <dbReference type="Proteomes" id="UP000225108"/>
    </source>
</evidence>
<comment type="caution">
    <text evidence="2">The sequence shown here is derived from an EMBL/GenBank/DDBJ whole genome shotgun (WGS) entry which is preliminary data.</text>
</comment>
<name>A0A2G3PQ99_WILMA</name>
<feature type="transmembrane region" description="Helical" evidence="1">
    <location>
        <begin position="48"/>
        <end position="76"/>
    </location>
</feature>
<gene>
    <name evidence="2" type="ORF">CSW57_01705</name>
</gene>
<reference evidence="2 3" key="1">
    <citation type="submission" date="2017-10" db="EMBL/GenBank/DDBJ databases">
        <title>The draft genome sequence of Williamsia sp. BULT 1.1 isolated from the semi-arid grassland soils from South Africa.</title>
        <authorList>
            <person name="Kabwe M.H."/>
            <person name="Govender N."/>
            <person name="Mutseka Lunga P."/>
            <person name="Vikram S."/>
            <person name="Makhalanyane T.P."/>
        </authorList>
    </citation>
    <scope>NUCLEOTIDE SEQUENCE [LARGE SCALE GENOMIC DNA]</scope>
    <source>
        <strain evidence="2 3">BULT 1.1</strain>
    </source>
</reference>
<feature type="transmembrane region" description="Helical" evidence="1">
    <location>
        <begin position="199"/>
        <end position="225"/>
    </location>
</feature>
<accession>A0A2G3PQ99</accession>
<organism evidence="2 3">
    <name type="scientific">Williamsia marianensis</name>
    <dbReference type="NCBI Taxonomy" id="85044"/>
    <lineage>
        <taxon>Bacteria</taxon>
        <taxon>Bacillati</taxon>
        <taxon>Actinomycetota</taxon>
        <taxon>Actinomycetes</taxon>
        <taxon>Mycobacteriales</taxon>
        <taxon>Nocardiaceae</taxon>
        <taxon>Williamsia</taxon>
    </lineage>
</organism>
<keyword evidence="1" id="KW-0472">Membrane</keyword>
<proteinExistence type="predicted"/>
<evidence type="ECO:0000256" key="1">
    <source>
        <dbReference type="SAM" id="Phobius"/>
    </source>
</evidence>
<dbReference type="PANTHER" id="PTHR35007:SF4">
    <property type="entry name" value="CONSERVED TRANSMEMBRANE PROTEIN-RELATED"/>
    <property type="match status" value="1"/>
</dbReference>
<keyword evidence="1" id="KW-1133">Transmembrane helix</keyword>
<feature type="transmembrane region" description="Helical" evidence="1">
    <location>
        <begin position="231"/>
        <end position="255"/>
    </location>
</feature>
<protein>
    <submittedName>
        <fullName evidence="2">Type II secretion system protein F</fullName>
    </submittedName>
</protein>
<sequence length="266" mass="27478">MSAVLAAVAVALLMWPRTPQHLRAAGLAGTARPPHRRIGDPAACFTGAAPVVALAVFGPAAALAAGMASAMIYLAVVARRRESDAAAEMARLLAALEVMIAELRVGAHPAHACRQAAQDCVDRAATFAMLQMMAGRAALGGDVAGGIEQIESNQRESWRRVAVAWRTAEQYGLPMAELLTSVRSDLMARNRFRERTRAALAGAKATALVLALLPVLGIVLGQAIGAAPLSVLLGGGLGGVLLVVGVALVCCGLLWSRRIVGKVTAL</sequence>
<dbReference type="RefSeq" id="WP_099381183.1">
    <property type="nucleotide sequence ID" value="NZ_PEBD01000004.1"/>
</dbReference>
<dbReference type="Proteomes" id="UP000225108">
    <property type="component" value="Unassembled WGS sequence"/>
</dbReference>